<keyword evidence="2" id="KW-1185">Reference proteome</keyword>
<dbReference type="Proteomes" id="UP000824533">
    <property type="component" value="Linkage Group LG08"/>
</dbReference>
<gene>
    <name evidence="1" type="ORF">K1T71_005233</name>
</gene>
<dbReference type="EMBL" id="CM034394">
    <property type="protein sequence ID" value="KAJ0179521.1"/>
    <property type="molecule type" value="Genomic_DNA"/>
</dbReference>
<reference evidence="1 2" key="1">
    <citation type="journal article" date="2021" name="Front. Genet.">
        <title>Chromosome-Level Genome Assembly Reveals Significant Gene Expansion in the Toll and IMD Signaling Pathways of Dendrolimus kikuchii.</title>
        <authorList>
            <person name="Zhou J."/>
            <person name="Wu P."/>
            <person name="Xiong Z."/>
            <person name="Liu N."/>
            <person name="Zhao N."/>
            <person name="Ji M."/>
            <person name="Qiu Y."/>
            <person name="Yang B."/>
        </authorList>
    </citation>
    <scope>NUCLEOTIDE SEQUENCE [LARGE SCALE GENOMIC DNA]</scope>
    <source>
        <strain evidence="1">Ann1</strain>
    </source>
</reference>
<organism evidence="1 2">
    <name type="scientific">Dendrolimus kikuchii</name>
    <dbReference type="NCBI Taxonomy" id="765133"/>
    <lineage>
        <taxon>Eukaryota</taxon>
        <taxon>Metazoa</taxon>
        <taxon>Ecdysozoa</taxon>
        <taxon>Arthropoda</taxon>
        <taxon>Hexapoda</taxon>
        <taxon>Insecta</taxon>
        <taxon>Pterygota</taxon>
        <taxon>Neoptera</taxon>
        <taxon>Endopterygota</taxon>
        <taxon>Lepidoptera</taxon>
        <taxon>Glossata</taxon>
        <taxon>Ditrysia</taxon>
        <taxon>Bombycoidea</taxon>
        <taxon>Lasiocampidae</taxon>
        <taxon>Dendrolimus</taxon>
    </lineage>
</organism>
<accession>A0ACC1D6D5</accession>
<name>A0ACC1D6D5_9NEOP</name>
<comment type="caution">
    <text evidence="1">The sequence shown here is derived from an EMBL/GenBank/DDBJ whole genome shotgun (WGS) entry which is preliminary data.</text>
</comment>
<sequence length="447" mass="50893">MLSVQDRFLKQPHVPAFIVDNITPHDVAKSIIDGRQREPFYIFDMDETWRLIKNFKEKLPRVEIFYAVKANDADIMIKLAVAMGLGFDCASPGEISKIIQLNVRPTSIIYAVPAKTPEQMVYARTVGVRHTTFNTSCELKKMKQYWPDAKLLIRIRVDSDCVYKLGEKFGCDYDTEAKPLLDEAAALGLHVKGVAFHVGSACFSEQSYVVALKQSKALFDYEKSAGRHMDILDIGGGFFADSIGSFEKAANLINKYIDELFPDPDIQIVAEPGRYLCETAFTLYCNINSVRQSIQNDKRLNMVYINDGIHGTLRSYEEWHSVQKLEQQDNEVLEDTILWGPSSDLNDRMKQVQLPRCTPNDWLVFKMQGCYSLVFAGRFSGFETALTRPVISTDLWYQIKNCSVFTPFDFVLNPDISAPLPSTLPPLIPQRKDENFENKYKLETLID</sequence>
<evidence type="ECO:0000313" key="2">
    <source>
        <dbReference type="Proteomes" id="UP000824533"/>
    </source>
</evidence>
<proteinExistence type="predicted"/>
<protein>
    <submittedName>
        <fullName evidence="1">Uncharacterized protein</fullName>
    </submittedName>
</protein>
<evidence type="ECO:0000313" key="1">
    <source>
        <dbReference type="EMBL" id="KAJ0179521.1"/>
    </source>
</evidence>